<evidence type="ECO:0008006" key="9">
    <source>
        <dbReference type="Google" id="ProtNLM"/>
    </source>
</evidence>
<feature type="transmembrane region" description="Helical" evidence="6">
    <location>
        <begin position="529"/>
        <end position="548"/>
    </location>
</feature>
<dbReference type="GO" id="GO:0022857">
    <property type="term" value="F:transmembrane transporter activity"/>
    <property type="evidence" value="ECO:0007669"/>
    <property type="project" value="InterPro"/>
</dbReference>
<evidence type="ECO:0000256" key="3">
    <source>
        <dbReference type="ARBA" id="ARBA00022989"/>
    </source>
</evidence>
<proteinExistence type="predicted"/>
<feature type="transmembrane region" description="Helical" evidence="6">
    <location>
        <begin position="170"/>
        <end position="190"/>
    </location>
</feature>
<keyword evidence="3 6" id="KW-1133">Transmembrane helix</keyword>
<evidence type="ECO:0000256" key="5">
    <source>
        <dbReference type="SAM" id="MobiDB-lite"/>
    </source>
</evidence>
<keyword evidence="4 6" id="KW-0472">Membrane</keyword>
<evidence type="ECO:0000313" key="7">
    <source>
        <dbReference type="EMBL" id="KAG6679900.1"/>
    </source>
</evidence>
<evidence type="ECO:0000313" key="8">
    <source>
        <dbReference type="Proteomes" id="UP000811246"/>
    </source>
</evidence>
<feature type="transmembrane region" description="Helical" evidence="6">
    <location>
        <begin position="401"/>
        <end position="422"/>
    </location>
</feature>
<dbReference type="AlphaFoldDB" id="A0A922DDC0"/>
<dbReference type="InterPro" id="IPR000109">
    <property type="entry name" value="POT_fam"/>
</dbReference>
<evidence type="ECO:0000256" key="4">
    <source>
        <dbReference type="ARBA" id="ARBA00023136"/>
    </source>
</evidence>
<gene>
    <name evidence="7" type="ORF">I3842_13G013200</name>
</gene>
<comment type="subcellular location">
    <subcellularLocation>
        <location evidence="1">Membrane</location>
        <topology evidence="1">Multi-pass membrane protein</topology>
    </subcellularLocation>
</comment>
<protein>
    <recommendedName>
        <fullName evidence="9">NPF family transporter</fullName>
    </recommendedName>
</protein>
<dbReference type="GO" id="GO:0016020">
    <property type="term" value="C:membrane"/>
    <property type="evidence" value="ECO:0007669"/>
    <property type="project" value="UniProtKB-SubCell"/>
</dbReference>
<evidence type="ECO:0000256" key="2">
    <source>
        <dbReference type="ARBA" id="ARBA00022692"/>
    </source>
</evidence>
<sequence>MAALKIPRSTSPHGNQPKAKAGGWDAAIFIIFVEVAERFAFNGLASNLITYLTEELQEPNSTAVKNVNTWLGVSYLFPMLGAYIADSFLGRFNIILVASIIYCTGMTLLATSVSIILPLHRRKALFFTALYIIAVGEGGHKPCVQTFAADQFDEDLPEEFKKAKSSFFNWWYLGISIGATSSTLVVVYMIEDISWAVGFGALAAAMAWSLLVFLLGLKRYRKQGPLGSPFTTVAQVLMAAACKWRVEQTTGVLGVCCDPERPGWIHMKDGRRQTKGRTTLVHSNQLRLLDKATIIDDVDASSRNPWRLCSLNQVEEVKLVLRLIPIWLCSLMFAVDAANFQTYFTKQGSTMNRAIGPHFQLPAASFQALLGITVMVVVPVYDRVLVPIARRFTGHLSGITLLQRIGIGLFLSSLNMAVSAVVEAKRVSVAKEHNLLDSPKAMVPMLVWWLLPQYILSGLADVFMLVGLQELFYAQMPESMRSLGAAAFVSVGGVGSFASSAVISIVQAISSSCGEKWLGNNLNRAHLDYFYWVLAGMSALNLCVYIAIARRFMYKKVEGDDINILD</sequence>
<reference evidence="7" key="1">
    <citation type="submission" date="2021-01" db="EMBL/GenBank/DDBJ databases">
        <authorList>
            <person name="Lovell J.T."/>
            <person name="Bentley N."/>
            <person name="Bhattarai G."/>
            <person name="Jenkins J.W."/>
            <person name="Sreedasyam A."/>
            <person name="Alarcon Y."/>
            <person name="Bock C."/>
            <person name="Boston L."/>
            <person name="Carlson J."/>
            <person name="Cervantes K."/>
            <person name="Clermont K."/>
            <person name="Krom N."/>
            <person name="Kubenka K."/>
            <person name="Mamidi S."/>
            <person name="Mattison C."/>
            <person name="Monteros M."/>
            <person name="Pisani C."/>
            <person name="Plott C."/>
            <person name="Rajasekar S."/>
            <person name="Rhein H.S."/>
            <person name="Rohla C."/>
            <person name="Song M."/>
            <person name="Hilaire R.S."/>
            <person name="Shu S."/>
            <person name="Wells L."/>
            <person name="Wang X."/>
            <person name="Webber J."/>
            <person name="Heerema R.J."/>
            <person name="Klein P."/>
            <person name="Conner P."/>
            <person name="Grauke L."/>
            <person name="Grimwood J."/>
            <person name="Schmutz J."/>
            <person name="Randall J.J."/>
        </authorList>
    </citation>
    <scope>NUCLEOTIDE SEQUENCE</scope>
    <source>
        <tissue evidence="7">Leaf</tissue>
    </source>
</reference>
<feature type="transmembrane region" description="Helical" evidence="6">
    <location>
        <begin position="319"/>
        <end position="339"/>
    </location>
</feature>
<organism evidence="7 8">
    <name type="scientific">Carya illinoinensis</name>
    <name type="common">Pecan</name>
    <dbReference type="NCBI Taxonomy" id="32201"/>
    <lineage>
        <taxon>Eukaryota</taxon>
        <taxon>Viridiplantae</taxon>
        <taxon>Streptophyta</taxon>
        <taxon>Embryophyta</taxon>
        <taxon>Tracheophyta</taxon>
        <taxon>Spermatophyta</taxon>
        <taxon>Magnoliopsida</taxon>
        <taxon>eudicotyledons</taxon>
        <taxon>Gunneridae</taxon>
        <taxon>Pentapetalae</taxon>
        <taxon>rosids</taxon>
        <taxon>fabids</taxon>
        <taxon>Fagales</taxon>
        <taxon>Juglandaceae</taxon>
        <taxon>Carya</taxon>
    </lineage>
</organism>
<feature type="transmembrane region" description="Helical" evidence="6">
    <location>
        <begin position="91"/>
        <end position="117"/>
    </location>
</feature>
<feature type="transmembrane region" description="Helical" evidence="6">
    <location>
        <begin position="67"/>
        <end position="85"/>
    </location>
</feature>
<name>A0A922DDC0_CARIL</name>
<accession>A0A922DDC0</accession>
<dbReference type="EMBL" id="CM031837">
    <property type="protein sequence ID" value="KAG6679900.1"/>
    <property type="molecule type" value="Genomic_DNA"/>
</dbReference>
<feature type="transmembrane region" description="Helical" evidence="6">
    <location>
        <begin position="196"/>
        <end position="217"/>
    </location>
</feature>
<feature type="region of interest" description="Disordered" evidence="5">
    <location>
        <begin position="1"/>
        <end position="20"/>
    </location>
</feature>
<feature type="transmembrane region" description="Helical" evidence="6">
    <location>
        <begin position="359"/>
        <end position="381"/>
    </location>
</feature>
<dbReference type="Proteomes" id="UP000811246">
    <property type="component" value="Chromosome 13"/>
</dbReference>
<feature type="transmembrane region" description="Helical" evidence="6">
    <location>
        <begin position="442"/>
        <end position="466"/>
    </location>
</feature>
<keyword evidence="2 6" id="KW-0812">Transmembrane</keyword>
<dbReference type="PANTHER" id="PTHR11654">
    <property type="entry name" value="OLIGOPEPTIDE TRANSPORTER-RELATED"/>
    <property type="match status" value="1"/>
</dbReference>
<evidence type="ECO:0000256" key="6">
    <source>
        <dbReference type="SAM" id="Phobius"/>
    </source>
</evidence>
<feature type="transmembrane region" description="Helical" evidence="6">
    <location>
        <begin position="487"/>
        <end position="509"/>
    </location>
</feature>
<comment type="caution">
    <text evidence="7">The sequence shown here is derived from an EMBL/GenBank/DDBJ whole genome shotgun (WGS) entry which is preliminary data.</text>
</comment>
<evidence type="ECO:0000256" key="1">
    <source>
        <dbReference type="ARBA" id="ARBA00004141"/>
    </source>
</evidence>
<dbReference type="Pfam" id="PF00854">
    <property type="entry name" value="PTR2"/>
    <property type="match status" value="1"/>
</dbReference>